<dbReference type="FunFam" id="3.40.50.700:FF:000002">
    <property type="entry name" value="Hydrogenase-1 small chain"/>
    <property type="match status" value="1"/>
</dbReference>
<feature type="binding site" evidence="21">
    <location>
        <position position="266"/>
    </location>
    <ligand>
        <name>[4Fe-4S] cluster</name>
        <dbReference type="ChEBI" id="CHEBI:49883"/>
        <label>2</label>
    </ligand>
</feature>
<dbReference type="InterPro" id="IPR037024">
    <property type="entry name" value="NiFe_Hase_small_N_sf"/>
</dbReference>
<dbReference type="GO" id="GO:0051539">
    <property type="term" value="F:4 iron, 4 sulfur cluster binding"/>
    <property type="evidence" value="ECO:0007669"/>
    <property type="project" value="UniProtKB-KW"/>
</dbReference>
<comment type="subcellular location">
    <subcellularLocation>
        <location evidence="18">Cell inner membrane</location>
        <topology evidence="18">Single-pass type I membrane protein</topology>
        <orientation evidence="18">Periplasmic side</orientation>
    </subcellularLocation>
</comment>
<dbReference type="Gene3D" id="3.40.50.700">
    <property type="entry name" value="NADH:ubiquinone oxidoreductase-like, 20kDa subunit"/>
    <property type="match status" value="1"/>
</dbReference>
<keyword evidence="11 21" id="KW-0408">Iron</keyword>
<feature type="binding site" evidence="21">
    <location>
        <position position="260"/>
    </location>
    <ligand>
        <name>[4Fe-4S] cluster</name>
        <dbReference type="ChEBI" id="CHEBI:49883"/>
        <label>2</label>
    </ligand>
</feature>
<evidence type="ECO:0000256" key="3">
    <source>
        <dbReference type="ARBA" id="ARBA00006605"/>
    </source>
</evidence>
<dbReference type="EMBL" id="UGET01000006">
    <property type="protein sequence ID" value="STN25451.1"/>
    <property type="molecule type" value="Genomic_DNA"/>
</dbReference>
<feature type="binding site" evidence="21">
    <location>
        <position position="235"/>
    </location>
    <ligand>
        <name>[4Fe-4S] cluster</name>
        <dbReference type="ChEBI" id="CHEBI:49883"/>
        <label>2</label>
    </ligand>
</feature>
<dbReference type="EC" id="1.12.99.6" evidence="5"/>
<evidence type="ECO:0000256" key="11">
    <source>
        <dbReference type="ARBA" id="ARBA00023004"/>
    </source>
</evidence>
<keyword evidence="13" id="KW-0472">Membrane</keyword>
<gene>
    <name evidence="24" type="primary">hyaA</name>
    <name evidence="24" type="ORF">NCTC13148_05854</name>
</gene>
<dbReference type="PANTHER" id="PTHR30013:SF6">
    <property type="entry name" value="HYDROGENASE-1 SMALL CHAIN"/>
    <property type="match status" value="1"/>
</dbReference>
<dbReference type="FunFam" id="4.10.480.10:FF:000002">
    <property type="entry name" value="Hydrogenase-1 small chain"/>
    <property type="match status" value="1"/>
</dbReference>
<dbReference type="NCBIfam" id="TIGR01409">
    <property type="entry name" value="TAT_signal_seq"/>
    <property type="match status" value="1"/>
</dbReference>
<dbReference type="PROSITE" id="PS51318">
    <property type="entry name" value="TAT"/>
    <property type="match status" value="1"/>
</dbReference>
<feature type="domain" description="Cytochrome-c3 hydrogenase C-terminal" evidence="23">
    <location>
        <begin position="227"/>
        <end position="308"/>
    </location>
</feature>
<feature type="binding site" evidence="21">
    <location>
        <position position="62"/>
    </location>
    <ligand>
        <name>[4Fe-4S] cluster</name>
        <dbReference type="ChEBI" id="CHEBI:49883"/>
        <label>1</label>
    </ligand>
</feature>
<dbReference type="InterPro" id="IPR001821">
    <property type="entry name" value="NiFe_hydrogenase_ssu"/>
</dbReference>
<dbReference type="GO" id="GO:0046872">
    <property type="term" value="F:metal ion binding"/>
    <property type="evidence" value="ECO:0007669"/>
    <property type="project" value="UniProtKB-KW"/>
</dbReference>
<organism evidence="24 25">
    <name type="scientific">Escherichia coli</name>
    <dbReference type="NCBI Taxonomy" id="562"/>
    <lineage>
        <taxon>Bacteria</taxon>
        <taxon>Pseudomonadati</taxon>
        <taxon>Pseudomonadota</taxon>
        <taxon>Gammaproteobacteria</taxon>
        <taxon>Enterobacterales</taxon>
        <taxon>Enterobacteriaceae</taxon>
        <taxon>Escherichia</taxon>
    </lineage>
</organism>
<dbReference type="InterPro" id="IPR006137">
    <property type="entry name" value="NADH_UbQ_OxRdtase-like_20kDa"/>
</dbReference>
<evidence type="ECO:0000256" key="9">
    <source>
        <dbReference type="ARBA" id="ARBA00022729"/>
    </source>
</evidence>
<feature type="binding site" evidence="21">
    <location>
        <position position="297"/>
    </location>
    <ligand>
        <name>[3Fe-4S] cluster</name>
        <dbReference type="ChEBI" id="CHEBI:21137"/>
    </ligand>
</feature>
<dbReference type="PANTHER" id="PTHR30013">
    <property type="entry name" value="NIFE / NIFESE HYDROGENASE SMALL SUBUNIT FAMILY MEMBER"/>
    <property type="match status" value="1"/>
</dbReference>
<keyword evidence="9" id="KW-0732">Signal</keyword>
<feature type="domain" description="NADH:ubiquinone oxidoreductase-like 20kDa subunit" evidence="22">
    <location>
        <begin position="62"/>
        <end position="207"/>
    </location>
</feature>
<evidence type="ECO:0000256" key="2">
    <source>
        <dbReference type="ARBA" id="ARBA00001966"/>
    </source>
</evidence>
<protein>
    <recommendedName>
        <fullName evidence="19">Hydrogenase-1 small chain</fullName>
        <ecNumber evidence="5">1.12.99.6</ecNumber>
    </recommendedName>
    <alternativeName>
        <fullName evidence="20">Membrane-bound hydrogenase 1 small subunit</fullName>
    </alternativeName>
    <alternativeName>
        <fullName evidence="15">NiFe hydrogenase</fullName>
    </alternativeName>
</protein>
<dbReference type="InterPro" id="IPR006311">
    <property type="entry name" value="TAT_signal"/>
</dbReference>
<dbReference type="AlphaFoldDB" id="A0A377F6T6"/>
<dbReference type="InterPro" id="IPR037148">
    <property type="entry name" value="NiFe-Hase_small_C_sf"/>
</dbReference>
<evidence type="ECO:0000256" key="5">
    <source>
        <dbReference type="ARBA" id="ARBA00012082"/>
    </source>
</evidence>
<evidence type="ECO:0000259" key="23">
    <source>
        <dbReference type="Pfam" id="PF14720"/>
    </source>
</evidence>
<dbReference type="GO" id="GO:0051538">
    <property type="term" value="F:3 iron, 4 sulfur cluster binding"/>
    <property type="evidence" value="ECO:0007669"/>
    <property type="project" value="UniProtKB-KW"/>
</dbReference>
<comment type="catalytic activity">
    <reaction evidence="16">
        <text>H2 + A = AH2</text>
        <dbReference type="Rhea" id="RHEA:12116"/>
        <dbReference type="ChEBI" id="CHEBI:13193"/>
        <dbReference type="ChEBI" id="CHEBI:17499"/>
        <dbReference type="ChEBI" id="CHEBI:18276"/>
        <dbReference type="EC" id="1.12.99.6"/>
    </reaction>
</comment>
<comment type="cofactor">
    <cofactor evidence="1">
        <name>[3Fe-4S] cluster</name>
        <dbReference type="ChEBI" id="CHEBI:21137"/>
    </cofactor>
</comment>
<evidence type="ECO:0000256" key="19">
    <source>
        <dbReference type="ARBA" id="ARBA00072886"/>
    </source>
</evidence>
<evidence type="ECO:0000256" key="18">
    <source>
        <dbReference type="ARBA" id="ARBA00060386"/>
    </source>
</evidence>
<keyword evidence="7 21" id="KW-0004">4Fe-4S</keyword>
<dbReference type="SUPFAM" id="SSF56770">
    <property type="entry name" value="HydA/Nqo6-like"/>
    <property type="match status" value="1"/>
</dbReference>
<proteinExistence type="inferred from homology"/>
<name>A0A377F6T6_ECOLX</name>
<dbReference type="InterPro" id="IPR027394">
    <property type="entry name" value="Cytochrome-c3_hydrogenase_C"/>
</dbReference>
<keyword evidence="8 21" id="KW-0479">Metal-binding</keyword>
<evidence type="ECO:0000256" key="16">
    <source>
        <dbReference type="ARBA" id="ARBA00048757"/>
    </source>
</evidence>
<dbReference type="GO" id="GO:0033748">
    <property type="term" value="F:hydrogenase (acceptor) activity"/>
    <property type="evidence" value="ECO:0007669"/>
    <property type="project" value="UniProtKB-EC"/>
</dbReference>
<accession>A0A377F6T6</accession>
<dbReference type="PRINTS" id="PR00614">
    <property type="entry name" value="NIHGNASESMLL"/>
</dbReference>
<feature type="binding site" evidence="21">
    <location>
        <position position="232"/>
    </location>
    <ligand>
        <name>[4Fe-4S] cluster</name>
        <dbReference type="ChEBI" id="CHEBI:49883"/>
        <label>2</label>
    </ligand>
</feature>
<evidence type="ECO:0000313" key="25">
    <source>
        <dbReference type="Proteomes" id="UP000254255"/>
    </source>
</evidence>
<dbReference type="Gene3D" id="4.10.480.10">
    <property type="entry name" value="Cytochrome-c3 hydrogenase, C-terminal domain"/>
    <property type="match status" value="1"/>
</dbReference>
<evidence type="ECO:0000256" key="10">
    <source>
        <dbReference type="ARBA" id="ARBA00023002"/>
    </source>
</evidence>
<evidence type="ECO:0000256" key="15">
    <source>
        <dbReference type="ARBA" id="ARBA00031163"/>
    </source>
</evidence>
<feature type="binding site" evidence="21">
    <location>
        <position position="294"/>
    </location>
    <ligand>
        <name>[3Fe-4S] cluster</name>
        <dbReference type="ChEBI" id="CHEBI:21137"/>
    </ligand>
</feature>
<evidence type="ECO:0000256" key="4">
    <source>
        <dbReference type="ARBA" id="ARBA00011771"/>
    </source>
</evidence>
<evidence type="ECO:0000256" key="20">
    <source>
        <dbReference type="ARBA" id="ARBA00075462"/>
    </source>
</evidence>
<comment type="subunit">
    <text evidence="4">Heterodimer of a large and a small subunit.</text>
</comment>
<evidence type="ECO:0000256" key="8">
    <source>
        <dbReference type="ARBA" id="ARBA00022723"/>
    </source>
</evidence>
<reference evidence="24 25" key="1">
    <citation type="submission" date="2018-06" db="EMBL/GenBank/DDBJ databases">
        <authorList>
            <consortium name="Pathogen Informatics"/>
            <person name="Doyle S."/>
        </authorList>
    </citation>
    <scope>NUCLEOTIDE SEQUENCE [LARGE SCALE GENOMIC DNA]</scope>
    <source>
        <strain evidence="24 25">NCTC13148</strain>
    </source>
</reference>
<keyword evidence="6" id="KW-1003">Cell membrane</keyword>
<feature type="binding site" evidence="21">
    <location>
        <position position="65"/>
    </location>
    <ligand>
        <name>[4Fe-4S] cluster</name>
        <dbReference type="ChEBI" id="CHEBI:49883"/>
        <label>1</label>
    </ligand>
</feature>
<evidence type="ECO:0000256" key="14">
    <source>
        <dbReference type="ARBA" id="ARBA00023291"/>
    </source>
</evidence>
<evidence type="ECO:0000313" key="24">
    <source>
        <dbReference type="EMBL" id="STN25451.1"/>
    </source>
</evidence>
<dbReference type="Pfam" id="PF14720">
    <property type="entry name" value="NiFe_hyd_SSU_C"/>
    <property type="match status" value="1"/>
</dbReference>
<keyword evidence="12 21" id="KW-0411">Iron-sulfur</keyword>
<evidence type="ECO:0000256" key="6">
    <source>
        <dbReference type="ARBA" id="ARBA00022475"/>
    </source>
</evidence>
<dbReference type="GO" id="GO:0009055">
    <property type="term" value="F:electron transfer activity"/>
    <property type="evidence" value="ECO:0007669"/>
    <property type="project" value="TreeGrafter"/>
</dbReference>
<evidence type="ECO:0000256" key="17">
    <source>
        <dbReference type="ARBA" id="ARBA00058270"/>
    </source>
</evidence>
<comment type="cofactor">
    <cofactor evidence="2">
        <name>[4Fe-4S] cluster</name>
        <dbReference type="ChEBI" id="CHEBI:49883"/>
    </cofactor>
</comment>
<keyword evidence="10 24" id="KW-0560">Oxidoreductase</keyword>
<comment type="function">
    <text evidence="17">This is one of three E.coli hydrogenases synthesized in response to different physiological conditions. HYD1 is believed to have a role in hydrogen cycling during fermentative growth.</text>
</comment>
<evidence type="ECO:0000256" key="13">
    <source>
        <dbReference type="ARBA" id="ARBA00023136"/>
    </source>
</evidence>
<evidence type="ECO:0000256" key="7">
    <source>
        <dbReference type="ARBA" id="ARBA00022485"/>
    </source>
</evidence>
<evidence type="ECO:0000256" key="12">
    <source>
        <dbReference type="ARBA" id="ARBA00023014"/>
    </source>
</evidence>
<dbReference type="GO" id="GO:0009375">
    <property type="term" value="C:ferredoxin hydrogenase complex"/>
    <property type="evidence" value="ECO:0007669"/>
    <property type="project" value="InterPro"/>
</dbReference>
<evidence type="ECO:0000256" key="21">
    <source>
        <dbReference type="PIRSR" id="PIRSR000310-1"/>
    </source>
</evidence>
<dbReference type="GO" id="GO:0008901">
    <property type="term" value="F:ferredoxin hydrogenase activity"/>
    <property type="evidence" value="ECO:0007669"/>
    <property type="project" value="InterPro"/>
</dbReference>
<dbReference type="GO" id="GO:0009061">
    <property type="term" value="P:anaerobic respiration"/>
    <property type="evidence" value="ECO:0007669"/>
    <property type="project" value="TreeGrafter"/>
</dbReference>
<dbReference type="PIRSF" id="PIRSF000310">
    <property type="entry name" value="NiFe_hyd_ssu"/>
    <property type="match status" value="1"/>
</dbReference>
<dbReference type="GO" id="GO:0005886">
    <property type="term" value="C:plasma membrane"/>
    <property type="evidence" value="ECO:0007669"/>
    <property type="project" value="UniProtKB-SubCell"/>
</dbReference>
<feature type="binding site" evidence="21">
    <location>
        <position position="275"/>
    </location>
    <ligand>
        <name>[3Fe-4S] cluster</name>
        <dbReference type="ChEBI" id="CHEBI:21137"/>
    </ligand>
</feature>
<dbReference type="Pfam" id="PF01058">
    <property type="entry name" value="Oxidored_q6"/>
    <property type="match status" value="1"/>
</dbReference>
<dbReference type="GO" id="GO:0044569">
    <property type="term" value="C:[Ni-Fe] hydrogenase complex"/>
    <property type="evidence" value="ECO:0007669"/>
    <property type="project" value="TreeGrafter"/>
</dbReference>
<dbReference type="Proteomes" id="UP000254255">
    <property type="component" value="Unassembled WGS sequence"/>
</dbReference>
<dbReference type="NCBIfam" id="TIGR00391">
    <property type="entry name" value="hydA"/>
    <property type="match status" value="1"/>
</dbReference>
<keyword evidence="14 21" id="KW-0003">3Fe-4S</keyword>
<evidence type="ECO:0000256" key="1">
    <source>
        <dbReference type="ARBA" id="ARBA00001927"/>
    </source>
</evidence>
<dbReference type="InterPro" id="IPR019546">
    <property type="entry name" value="TAT_signal_bac_arc"/>
</dbReference>
<sequence length="384" mass="41964">MNNEETFYQAMRRQGVTRRSFLKYCSLAATSLGLGAGMAPKIAWALENKPRIPVVWIHGLECTCCTESFIRSAHPLAKDVILSLISLDYDDTLMAAAGTQAEEVFEDIITQYNGKYILAVEGNPPLGEQGMFCISSGRPFIEKLKRAAAGASAIIAWGTCASWGCVQAARPNPTQATPIDKVITDKPIIKVPGCPPIPDVMSAIITYMVTFDRLPDVDRMGRPLMFYGQRIHDKCYRRAHFDAGEFVQSWDDDAARKGYCLYKMGCKGPTTYNACSSTRWNDGVSFPIQSGHGCLGCAENGFWDRGSFYSRVVDIPQMGTHSTADTVGLTALGVVAAAVVCTQSPAPLTSADVITSNLQKPNISQAMRINRHEHSVRNSGIHHQ</sequence>
<feature type="binding site" evidence="21">
    <location>
        <position position="194"/>
    </location>
    <ligand>
        <name>[4Fe-4S] cluster</name>
        <dbReference type="ChEBI" id="CHEBI:49883"/>
        <label>1</label>
    </ligand>
</feature>
<comment type="similarity">
    <text evidence="3">Belongs to the [NiFe]/[NiFeSe] hydrogenase small subunit family.</text>
</comment>
<evidence type="ECO:0000259" key="22">
    <source>
        <dbReference type="Pfam" id="PF01058"/>
    </source>
</evidence>
<feature type="binding site" evidence="21">
    <location>
        <position position="160"/>
    </location>
    <ligand>
        <name>[4Fe-4S] cluster</name>
        <dbReference type="ChEBI" id="CHEBI:49883"/>
        <label>1</label>
    </ligand>
</feature>